<dbReference type="NCBIfam" id="TIGR02246">
    <property type="entry name" value="SgcJ/EcaC family oxidoreductase"/>
    <property type="match status" value="1"/>
</dbReference>
<feature type="domain" description="DUF4440" evidence="1">
    <location>
        <begin position="17"/>
        <end position="128"/>
    </location>
</feature>
<reference evidence="4" key="1">
    <citation type="submission" date="2015-07" db="EMBL/GenBank/DDBJ databases">
        <title>Genome sequencing project for genomic taxonomy and phylogenomics of Bacillus-like bacteria.</title>
        <authorList>
            <person name="Liu B."/>
            <person name="Wang J."/>
            <person name="Zhu Y."/>
            <person name="Liu G."/>
            <person name="Chen Q."/>
            <person name="Chen Z."/>
            <person name="Lan J."/>
            <person name="Che J."/>
            <person name="Ge C."/>
            <person name="Shi H."/>
            <person name="Pan Z."/>
            <person name="Liu X."/>
        </authorList>
    </citation>
    <scope>NUCLEOTIDE SEQUENCE [LARGE SCALE GENOMIC DNA]</scope>
    <source>
        <strain evidence="4">DSM 9887</strain>
    </source>
</reference>
<dbReference type="InterPro" id="IPR011944">
    <property type="entry name" value="Steroid_delta5-4_isomerase"/>
</dbReference>
<evidence type="ECO:0000313" key="5">
    <source>
        <dbReference type="Proteomes" id="UP000319578"/>
    </source>
</evidence>
<dbReference type="OrthoDB" id="9803476at2"/>
<accession>A0A0K9YNU7</accession>
<gene>
    <name evidence="3" type="ORF">ADS79_15355</name>
    <name evidence="2" type="ORF">BRE01_63330</name>
</gene>
<reference evidence="2 5" key="3">
    <citation type="submission" date="2019-06" db="EMBL/GenBank/DDBJ databases">
        <title>Whole genome shotgun sequence of Brevibacillus reuszeri NBRC 15719.</title>
        <authorList>
            <person name="Hosoyama A."/>
            <person name="Uohara A."/>
            <person name="Ohji S."/>
            <person name="Ichikawa N."/>
        </authorList>
    </citation>
    <scope>NUCLEOTIDE SEQUENCE [LARGE SCALE GENOMIC DNA]</scope>
    <source>
        <strain evidence="2 5">NBRC 15719</strain>
    </source>
</reference>
<sequence>MDFYSPDQSSSTDENRVLALYQKVIEGWNKREADLMSEPFAPDGEMIGFDGTQFTGKTEIQKHLQEVFAHHPTPSYVTKIRSIRRLSHGAMILRALAGMIPAGKAELKPELNAHHSFVVVRIEEVWQVVLFQNTPAQFHGRPELVQQFTNELKTML</sequence>
<keyword evidence="3" id="KW-0808">Transferase</keyword>
<dbReference type="Pfam" id="PF14534">
    <property type="entry name" value="DUF4440"/>
    <property type="match status" value="1"/>
</dbReference>
<reference evidence="3" key="2">
    <citation type="submission" date="2015-07" db="EMBL/GenBank/DDBJ databases">
        <title>MeaNS - Measles Nucleotide Surveillance Program.</title>
        <authorList>
            <person name="Tran T."/>
            <person name="Druce J."/>
        </authorList>
    </citation>
    <scope>NUCLEOTIDE SEQUENCE</scope>
    <source>
        <strain evidence="3">DSM 9887</strain>
    </source>
</reference>
<dbReference type="Proteomes" id="UP000036834">
    <property type="component" value="Unassembled WGS sequence"/>
</dbReference>
<dbReference type="InterPro" id="IPR032710">
    <property type="entry name" value="NTF2-like_dom_sf"/>
</dbReference>
<dbReference type="EMBL" id="BJON01000032">
    <property type="protein sequence ID" value="GED72631.1"/>
    <property type="molecule type" value="Genomic_DNA"/>
</dbReference>
<organism evidence="3 4">
    <name type="scientific">Brevibacillus reuszeri</name>
    <dbReference type="NCBI Taxonomy" id="54915"/>
    <lineage>
        <taxon>Bacteria</taxon>
        <taxon>Bacillati</taxon>
        <taxon>Bacillota</taxon>
        <taxon>Bacilli</taxon>
        <taxon>Bacillales</taxon>
        <taxon>Paenibacillaceae</taxon>
        <taxon>Brevibacillus</taxon>
    </lineage>
</organism>
<dbReference type="SUPFAM" id="SSF54427">
    <property type="entry name" value="NTF2-like"/>
    <property type="match status" value="1"/>
</dbReference>
<dbReference type="Gene3D" id="3.10.450.50">
    <property type="match status" value="1"/>
</dbReference>
<dbReference type="InterPro" id="IPR027843">
    <property type="entry name" value="DUF4440"/>
</dbReference>
<evidence type="ECO:0000313" key="4">
    <source>
        <dbReference type="Proteomes" id="UP000036834"/>
    </source>
</evidence>
<dbReference type="STRING" id="54915.ADS79_15355"/>
<evidence type="ECO:0000313" key="3">
    <source>
        <dbReference type="EMBL" id="KNB70336.1"/>
    </source>
</evidence>
<proteinExistence type="predicted"/>
<dbReference type="AlphaFoldDB" id="A0A0K9YNU7"/>
<evidence type="ECO:0000259" key="1">
    <source>
        <dbReference type="Pfam" id="PF14534"/>
    </source>
</evidence>
<dbReference type="PATRIC" id="fig|54915.3.peg.2071"/>
<keyword evidence="5" id="KW-1185">Reference proteome</keyword>
<dbReference type="EMBL" id="LGIQ01000009">
    <property type="protein sequence ID" value="KNB70336.1"/>
    <property type="molecule type" value="Genomic_DNA"/>
</dbReference>
<name>A0A0K9YNU7_9BACL</name>
<protein>
    <submittedName>
        <fullName evidence="3">Methionyl-tRNA formyltransferase</fullName>
    </submittedName>
</protein>
<dbReference type="GO" id="GO:0016740">
    <property type="term" value="F:transferase activity"/>
    <property type="evidence" value="ECO:0007669"/>
    <property type="project" value="UniProtKB-KW"/>
</dbReference>
<dbReference type="Proteomes" id="UP000319578">
    <property type="component" value="Unassembled WGS sequence"/>
</dbReference>
<dbReference type="RefSeq" id="WP_049739306.1">
    <property type="nucleotide sequence ID" value="NZ_BJON01000032.1"/>
</dbReference>
<evidence type="ECO:0000313" key="2">
    <source>
        <dbReference type="EMBL" id="GED72631.1"/>
    </source>
</evidence>
<comment type="caution">
    <text evidence="3">The sequence shown here is derived from an EMBL/GenBank/DDBJ whole genome shotgun (WGS) entry which is preliminary data.</text>
</comment>